<dbReference type="FunFam" id="3.20.20.70:FF:000059">
    <property type="entry name" value="N-ethylmaleimide reductase, FMN-linked"/>
    <property type="match status" value="1"/>
</dbReference>
<dbReference type="InterPro" id="IPR045247">
    <property type="entry name" value="Oye-like"/>
</dbReference>
<dbReference type="InterPro" id="IPR001155">
    <property type="entry name" value="OxRdtase_FMN_N"/>
</dbReference>
<comment type="cofactor">
    <cofactor evidence="1">
        <name>FMN</name>
        <dbReference type="ChEBI" id="CHEBI:58210"/>
    </cofactor>
</comment>
<evidence type="ECO:0000256" key="3">
    <source>
        <dbReference type="ARBA" id="ARBA00023002"/>
    </source>
</evidence>
<feature type="domain" description="NADH:flavin oxidoreductase/NADH oxidase N-terminal" evidence="4">
    <location>
        <begin position="14"/>
        <end position="343"/>
    </location>
</feature>
<organism evidence="5 6">
    <name type="scientific">Caballeronia sordidicola</name>
    <name type="common">Burkholderia sordidicola</name>
    <dbReference type="NCBI Taxonomy" id="196367"/>
    <lineage>
        <taxon>Bacteria</taxon>
        <taxon>Pseudomonadati</taxon>
        <taxon>Pseudomonadota</taxon>
        <taxon>Betaproteobacteria</taxon>
        <taxon>Burkholderiales</taxon>
        <taxon>Burkholderiaceae</taxon>
        <taxon>Caballeronia</taxon>
    </lineage>
</organism>
<comment type="caution">
    <text evidence="5">The sequence shown here is derived from an EMBL/GenBank/DDBJ whole genome shotgun (WGS) entry which is preliminary data.</text>
</comment>
<dbReference type="Proteomes" id="UP000194546">
    <property type="component" value="Unassembled WGS sequence"/>
</dbReference>
<gene>
    <name evidence="5" type="ORF">PAMC26510_14585</name>
</gene>
<dbReference type="EMBL" id="NBTY01000075">
    <property type="protein sequence ID" value="OTP75164.1"/>
    <property type="molecule type" value="Genomic_DNA"/>
</dbReference>
<comment type="similarity">
    <text evidence="2">Belongs to the NADH:flavin oxidoreductase/NADH oxidase family.</text>
</comment>
<dbReference type="PANTHER" id="PTHR22893:SF91">
    <property type="entry name" value="NADPH DEHYDROGENASE 2-RELATED"/>
    <property type="match status" value="1"/>
</dbReference>
<dbReference type="InterPro" id="IPR013785">
    <property type="entry name" value="Aldolase_TIM"/>
</dbReference>
<dbReference type="NCBIfam" id="NF007899">
    <property type="entry name" value="PRK10605.1"/>
    <property type="match status" value="1"/>
</dbReference>
<evidence type="ECO:0000256" key="2">
    <source>
        <dbReference type="ARBA" id="ARBA00005979"/>
    </source>
</evidence>
<evidence type="ECO:0000259" key="4">
    <source>
        <dbReference type="Pfam" id="PF00724"/>
    </source>
</evidence>
<proteinExistence type="inferred from homology"/>
<protein>
    <submittedName>
        <fullName evidence="5">N-ethylmaleimide reductase</fullName>
    </submittedName>
</protein>
<keyword evidence="3" id="KW-0560">Oxidoreductase</keyword>
<dbReference type="AlphaFoldDB" id="A0A242MVM1"/>
<dbReference type="PANTHER" id="PTHR22893">
    <property type="entry name" value="NADH OXIDOREDUCTASE-RELATED"/>
    <property type="match status" value="1"/>
</dbReference>
<sequence length="374" mass="40750">MTKETSNAAIDDYLFEPVQLGPLSLPNRIVMAPLTRSRAKEGDVPSELAIEYYSQRASAGLIIAEATQISPQGKGYVFTPGIYNDEQVKAWRRITDAVHDKGGRMYLQLWHVGRISHPSIQPDNALPVAPSAVKPEGQAFTNDGFVPLVTPRALETSELPGIVEQYRTAAQNAKTAGFDGVEIHAANGYLLDQFLRDKTNRRTDQYGGSIENRARLLLEVADAVVGVWGGDRVGVRISPLSSFGDISDTNPEPLYTYVVEKINALKLAYLHVIEGETGGTRDVPGAFDLQVLRRAFDGLFMANNGYDKALAQSTLATKRADLIAFGRPYISNPDLVERLKAGAALTEPDQATMYGGDAKGYIDYPSMSDEAAVR</sequence>
<evidence type="ECO:0000313" key="5">
    <source>
        <dbReference type="EMBL" id="OTP75164.1"/>
    </source>
</evidence>
<dbReference type="Pfam" id="PF00724">
    <property type="entry name" value="Oxidored_FMN"/>
    <property type="match status" value="1"/>
</dbReference>
<dbReference type="GO" id="GO:0005829">
    <property type="term" value="C:cytosol"/>
    <property type="evidence" value="ECO:0007669"/>
    <property type="project" value="UniProtKB-ARBA"/>
</dbReference>
<dbReference type="CDD" id="cd02933">
    <property type="entry name" value="OYE_like_FMN"/>
    <property type="match status" value="1"/>
</dbReference>
<name>A0A242MVM1_CABSO</name>
<evidence type="ECO:0000313" key="6">
    <source>
        <dbReference type="Proteomes" id="UP000194546"/>
    </source>
</evidence>
<accession>A0A242MVM1</accession>
<dbReference type="RefSeq" id="WP_062002516.1">
    <property type="nucleotide sequence ID" value="NZ_NBTY01000075.1"/>
</dbReference>
<dbReference type="GO" id="GO:0016628">
    <property type="term" value="F:oxidoreductase activity, acting on the CH-CH group of donors, NAD or NADP as acceptor"/>
    <property type="evidence" value="ECO:0007669"/>
    <property type="project" value="UniProtKB-ARBA"/>
</dbReference>
<dbReference type="SUPFAM" id="SSF51395">
    <property type="entry name" value="FMN-linked oxidoreductases"/>
    <property type="match status" value="1"/>
</dbReference>
<reference evidence="5 6" key="1">
    <citation type="submission" date="2017-03" db="EMBL/GenBank/DDBJ databases">
        <title>Genome analysis of strain PAMC 26510.</title>
        <authorList>
            <person name="Oh H.-M."/>
            <person name="Yang J.-A."/>
        </authorList>
    </citation>
    <scope>NUCLEOTIDE SEQUENCE [LARGE SCALE GENOMIC DNA]</scope>
    <source>
        <strain evidence="5 6">PAMC 26510</strain>
    </source>
</reference>
<evidence type="ECO:0000256" key="1">
    <source>
        <dbReference type="ARBA" id="ARBA00001917"/>
    </source>
</evidence>
<dbReference type="Gene3D" id="3.20.20.70">
    <property type="entry name" value="Aldolase class I"/>
    <property type="match status" value="1"/>
</dbReference>
<dbReference type="GO" id="GO:0010181">
    <property type="term" value="F:FMN binding"/>
    <property type="evidence" value="ECO:0007669"/>
    <property type="project" value="InterPro"/>
</dbReference>